<keyword evidence="1" id="KW-1133">Transmembrane helix</keyword>
<evidence type="ECO:0000313" key="3">
    <source>
        <dbReference type="Proteomes" id="UP000199600"/>
    </source>
</evidence>
<dbReference type="AlphaFoldDB" id="A0A1A8XR19"/>
<keyword evidence="1" id="KW-0812">Transmembrane</keyword>
<dbReference type="Proteomes" id="UP000199600">
    <property type="component" value="Unassembled WGS sequence"/>
</dbReference>
<evidence type="ECO:0000256" key="1">
    <source>
        <dbReference type="SAM" id="Phobius"/>
    </source>
</evidence>
<proteinExistence type="predicted"/>
<dbReference type="InterPro" id="IPR022064">
    <property type="entry name" value="DUF3619"/>
</dbReference>
<keyword evidence="1" id="KW-0472">Membrane</keyword>
<dbReference type="Pfam" id="PF12279">
    <property type="entry name" value="DUF3619"/>
    <property type="match status" value="1"/>
</dbReference>
<keyword evidence="3" id="KW-1185">Reference proteome</keyword>
<evidence type="ECO:0000313" key="2">
    <source>
        <dbReference type="EMBL" id="SBT07101.1"/>
    </source>
</evidence>
<protein>
    <recommendedName>
        <fullName evidence="4">Transmembrane protein</fullName>
    </recommendedName>
</protein>
<name>A0A1A8XR19_9RHOO</name>
<reference evidence="2 3" key="1">
    <citation type="submission" date="2016-06" db="EMBL/GenBank/DDBJ databases">
        <authorList>
            <person name="Kjaerup R.B."/>
            <person name="Dalgaard T.S."/>
            <person name="Juul-Madsen H.R."/>
        </authorList>
    </citation>
    <scope>NUCLEOTIDE SEQUENCE [LARGE SCALE GENOMIC DNA]</scope>
    <source>
        <strain evidence="2">2</strain>
    </source>
</reference>
<organism evidence="2 3">
    <name type="scientific">Candidatus Propionivibrio aalborgensis</name>
    <dbReference type="NCBI Taxonomy" id="1860101"/>
    <lineage>
        <taxon>Bacteria</taxon>
        <taxon>Pseudomonadati</taxon>
        <taxon>Pseudomonadota</taxon>
        <taxon>Betaproteobacteria</taxon>
        <taxon>Rhodocyclales</taxon>
        <taxon>Rhodocyclaceae</taxon>
        <taxon>Propionivibrio</taxon>
    </lineage>
</organism>
<gene>
    <name evidence="2" type="ORF">PROAA_210008</name>
</gene>
<evidence type="ECO:0008006" key="4">
    <source>
        <dbReference type="Google" id="ProtNLM"/>
    </source>
</evidence>
<feature type="transmembrane region" description="Helical" evidence="1">
    <location>
        <begin position="68"/>
        <end position="86"/>
    </location>
</feature>
<accession>A0A1A8XR19</accession>
<dbReference type="EMBL" id="FLQY01000124">
    <property type="protein sequence ID" value="SBT07101.1"/>
    <property type="molecule type" value="Genomic_DNA"/>
</dbReference>
<sequence length="125" mass="14072">MNELHFAYKVRQHLNRGLHDLRPETAARLAESRQSALACQRQVARQSVLATAGHFAQHYYDSLRIKQVFAAFILLLCLAFAAFWVADQRVTELGDIDSALLADDLPISAFTDKGFNAWLKRGALE</sequence>
<dbReference type="RefSeq" id="WP_186410743.1">
    <property type="nucleotide sequence ID" value="NZ_FLQY01000124.1"/>
</dbReference>